<proteinExistence type="predicted"/>
<dbReference type="Proteomes" id="UP000812287">
    <property type="component" value="Unassembled WGS sequence"/>
</dbReference>
<evidence type="ECO:0000313" key="3">
    <source>
        <dbReference type="Proteomes" id="UP000812287"/>
    </source>
</evidence>
<dbReference type="GeneID" id="66104033"/>
<dbReference type="SUPFAM" id="SSF52047">
    <property type="entry name" value="RNI-like"/>
    <property type="match status" value="1"/>
</dbReference>
<dbReference type="OrthoDB" id="3246221at2759"/>
<dbReference type="InterPro" id="IPR001810">
    <property type="entry name" value="F-box_dom"/>
</dbReference>
<dbReference type="AlphaFoldDB" id="A0A9P7VHK5"/>
<protein>
    <recommendedName>
        <fullName evidence="1">F-box domain-containing protein</fullName>
    </recommendedName>
</protein>
<dbReference type="SUPFAM" id="SSF81383">
    <property type="entry name" value="F-box domain"/>
    <property type="match status" value="1"/>
</dbReference>
<dbReference type="RefSeq" id="XP_043033569.1">
    <property type="nucleotide sequence ID" value="XM_043181737.1"/>
</dbReference>
<name>A0A9P7VHK5_9AGAR</name>
<dbReference type="InterPro" id="IPR032675">
    <property type="entry name" value="LRR_dom_sf"/>
</dbReference>
<feature type="domain" description="F-box" evidence="1">
    <location>
        <begin position="66"/>
        <end position="117"/>
    </location>
</feature>
<evidence type="ECO:0000259" key="1">
    <source>
        <dbReference type="Pfam" id="PF12937"/>
    </source>
</evidence>
<organism evidence="2 3">
    <name type="scientific">Guyanagaster necrorhizus</name>
    <dbReference type="NCBI Taxonomy" id="856835"/>
    <lineage>
        <taxon>Eukaryota</taxon>
        <taxon>Fungi</taxon>
        <taxon>Dikarya</taxon>
        <taxon>Basidiomycota</taxon>
        <taxon>Agaricomycotina</taxon>
        <taxon>Agaricomycetes</taxon>
        <taxon>Agaricomycetidae</taxon>
        <taxon>Agaricales</taxon>
        <taxon>Marasmiineae</taxon>
        <taxon>Physalacriaceae</taxon>
        <taxon>Guyanagaster</taxon>
    </lineage>
</organism>
<gene>
    <name evidence="2" type="ORF">BT62DRAFT_643044</name>
</gene>
<accession>A0A9P7VHK5</accession>
<evidence type="ECO:0000313" key="2">
    <source>
        <dbReference type="EMBL" id="KAG7440069.1"/>
    </source>
</evidence>
<dbReference type="Gene3D" id="1.20.1280.50">
    <property type="match status" value="1"/>
</dbReference>
<reference evidence="2" key="1">
    <citation type="submission" date="2020-11" db="EMBL/GenBank/DDBJ databases">
        <title>Adaptations for nitrogen fixation in a non-lichenized fungal sporocarp promotes dispersal by wood-feeding termites.</title>
        <authorList>
            <consortium name="DOE Joint Genome Institute"/>
            <person name="Koch R.A."/>
            <person name="Yoon G."/>
            <person name="Arayal U."/>
            <person name="Lail K."/>
            <person name="Amirebrahimi M."/>
            <person name="Labutti K."/>
            <person name="Lipzen A."/>
            <person name="Riley R."/>
            <person name="Barry K."/>
            <person name="Henrissat B."/>
            <person name="Grigoriev I.V."/>
            <person name="Herr J.R."/>
            <person name="Aime M.C."/>
        </authorList>
    </citation>
    <scope>NUCLEOTIDE SEQUENCE</scope>
    <source>
        <strain evidence="2">MCA 3950</strain>
    </source>
</reference>
<dbReference type="EMBL" id="MU250577">
    <property type="protein sequence ID" value="KAG7440069.1"/>
    <property type="molecule type" value="Genomic_DNA"/>
</dbReference>
<dbReference type="InterPro" id="IPR036047">
    <property type="entry name" value="F-box-like_dom_sf"/>
</dbReference>
<keyword evidence="3" id="KW-1185">Reference proteome</keyword>
<dbReference type="Pfam" id="PF12937">
    <property type="entry name" value="F-box-like"/>
    <property type="match status" value="1"/>
</dbReference>
<dbReference type="Gene3D" id="3.80.10.10">
    <property type="entry name" value="Ribonuclease Inhibitor"/>
    <property type="match status" value="1"/>
</dbReference>
<comment type="caution">
    <text evidence="2">The sequence shown here is derived from an EMBL/GenBank/DDBJ whole genome shotgun (WGS) entry which is preliminary data.</text>
</comment>
<sequence length="579" mass="66320">MPRHSVHSLVLETFIYTLPFSRPSSPLFYLFTFTLQAMSGNMNTDIKVSNGSPPGEEQASQVVGPINRLPVELLLSIFEFTTFSPPDSTAPWRLMRICKSWRRIVTSHPLLWTTIVINNYSAYPDGFIEMGAFSAFPVPMAYLHYSSPLPVNIYVSVRGMPRPNIPFTRTHAGVLSHIFRRFSYRIRTMCFSFDSWEFYGLLTEGLTLVQMPILIRWEAQYITDPRAIFHEDFPESKNLDCCFASAALTAGTTQKPEVVSRGISLYPNLRYLNLMSTPMSWDMFCPSNLIELHIHRLPLQYRPHPNQLRQILEFSQDTLQVLELSGTVFQNHAFDSPLTMSRVHTLKIGFSLAEELQCLFPQLLLPALTSLEVNNLDRKSTWFGRPPEDMVQAAIAAFEVLAGCLPLDQLKHLRLDCITFQLPRNKLLSAGQEHVSFLFLNKLTSLTSLSLYSPDVITLGCMSDFPDILPALKVLKISTPGVNYYEHILSFWQERARMRACTILECFELTLPVCAKEKAEAIVQRDEVFAKKVVLRYQPDLHPPLWMLEDDRMEDDDADEMDDEEMYELEGDIDEMDED</sequence>